<name>A0A8H6HB96_9AGAR</name>
<accession>A0A8H6HB96</accession>
<evidence type="ECO:0000256" key="1">
    <source>
        <dbReference type="SAM" id="SignalP"/>
    </source>
</evidence>
<keyword evidence="1" id="KW-0732">Signal</keyword>
<gene>
    <name evidence="2" type="ORF">DFP72DRAFT_860236</name>
</gene>
<comment type="caution">
    <text evidence="2">The sequence shown here is derived from an EMBL/GenBank/DDBJ whole genome shotgun (WGS) entry which is preliminary data.</text>
</comment>
<evidence type="ECO:0000313" key="2">
    <source>
        <dbReference type="EMBL" id="KAF6742688.1"/>
    </source>
</evidence>
<feature type="chain" id="PRO_5034508888" evidence="1">
    <location>
        <begin position="22"/>
        <end position="164"/>
    </location>
</feature>
<dbReference type="Proteomes" id="UP000521943">
    <property type="component" value="Unassembled WGS sequence"/>
</dbReference>
<keyword evidence="3" id="KW-1185">Reference proteome</keyword>
<reference evidence="2 3" key="1">
    <citation type="submission" date="2020-07" db="EMBL/GenBank/DDBJ databases">
        <title>Comparative genomics of pyrophilous fungi reveals a link between fire events and developmental genes.</title>
        <authorList>
            <consortium name="DOE Joint Genome Institute"/>
            <person name="Steindorff A.S."/>
            <person name="Carver A."/>
            <person name="Calhoun S."/>
            <person name="Stillman K."/>
            <person name="Liu H."/>
            <person name="Lipzen A."/>
            <person name="Pangilinan J."/>
            <person name="Labutti K."/>
            <person name="Bruns T.D."/>
            <person name="Grigoriev I.V."/>
        </authorList>
    </citation>
    <scope>NUCLEOTIDE SEQUENCE [LARGE SCALE GENOMIC DNA]</scope>
    <source>
        <strain evidence="2 3">CBS 144469</strain>
    </source>
</reference>
<protein>
    <submittedName>
        <fullName evidence="2">Uncharacterized protein</fullName>
    </submittedName>
</protein>
<feature type="signal peptide" evidence="1">
    <location>
        <begin position="1"/>
        <end position="21"/>
    </location>
</feature>
<evidence type="ECO:0000313" key="3">
    <source>
        <dbReference type="Proteomes" id="UP000521943"/>
    </source>
</evidence>
<dbReference type="AlphaFoldDB" id="A0A8H6HB96"/>
<dbReference type="EMBL" id="JACGCI010000176">
    <property type="protein sequence ID" value="KAF6742688.1"/>
    <property type="molecule type" value="Genomic_DNA"/>
</dbReference>
<proteinExistence type="predicted"/>
<sequence>MKVTIPSILLGMLSLSTCAFAYLDYNELDARDYADSLLVERNTVEVPFQHSLRSFLEGAAAAYQRALDDHDDLLEARANEKTHVFAVIHPFWNGKPVAGEAKKLKEIGGQSPRSWTAKDARDFILPSTLHKATCKFRRGAIYNEEILSLQNVEDGEIIILDCHK</sequence>
<organism evidence="2 3">
    <name type="scientific">Ephemerocybe angulata</name>
    <dbReference type="NCBI Taxonomy" id="980116"/>
    <lineage>
        <taxon>Eukaryota</taxon>
        <taxon>Fungi</taxon>
        <taxon>Dikarya</taxon>
        <taxon>Basidiomycota</taxon>
        <taxon>Agaricomycotina</taxon>
        <taxon>Agaricomycetes</taxon>
        <taxon>Agaricomycetidae</taxon>
        <taxon>Agaricales</taxon>
        <taxon>Agaricineae</taxon>
        <taxon>Psathyrellaceae</taxon>
        <taxon>Ephemerocybe</taxon>
    </lineage>
</organism>